<organism evidence="1 2">
    <name type="scientific">Butyrivibrio proteoclasticus (strain ATCC 51982 / DSM 14932 / B316)</name>
    <name type="common">Clostridium proteoclasticum</name>
    <dbReference type="NCBI Taxonomy" id="515622"/>
    <lineage>
        <taxon>Bacteria</taxon>
        <taxon>Bacillati</taxon>
        <taxon>Bacillota</taxon>
        <taxon>Clostridia</taxon>
        <taxon>Lachnospirales</taxon>
        <taxon>Lachnospiraceae</taxon>
        <taxon>Butyrivibrio</taxon>
    </lineage>
</organism>
<dbReference type="AlphaFoldDB" id="E0S3I1"/>
<dbReference type="EMBL" id="CP001812">
    <property type="protein sequence ID" value="ADL35963.1"/>
    <property type="molecule type" value="Genomic_DNA"/>
</dbReference>
<proteinExistence type="predicted"/>
<dbReference type="Proteomes" id="UP000001299">
    <property type="component" value="Plasmid pCY360"/>
</dbReference>
<geneLocation type="plasmid" evidence="1 2">
    <name>pCY360</name>
</geneLocation>
<protein>
    <submittedName>
        <fullName evidence="1">Uncharacterized protein</fullName>
    </submittedName>
</protein>
<accession>E0S3I1</accession>
<dbReference type="KEGG" id="bpb:bpr_II022"/>
<name>E0S3I1_BUTPB</name>
<gene>
    <name evidence="1" type="ordered locus">bpr_II022</name>
</gene>
<keyword evidence="2" id="KW-1185">Reference proteome</keyword>
<evidence type="ECO:0000313" key="1">
    <source>
        <dbReference type="EMBL" id="ADL35963.1"/>
    </source>
</evidence>
<reference evidence="1 2" key="1">
    <citation type="journal article" date="2010" name="PLoS ONE">
        <title>The glycobiome of the rumen bacterium Butyrivibrio proteoclasticus B316(T) highlights adaptation to a polysaccharide-rich environment.</title>
        <authorList>
            <person name="Kelly W.J."/>
            <person name="Leahy S.C."/>
            <person name="Altermann E."/>
            <person name="Yeoman C.J."/>
            <person name="Dunne J.C."/>
            <person name="Kong Z."/>
            <person name="Pacheco D.M."/>
            <person name="Li D."/>
            <person name="Noel S.J."/>
            <person name="Moon C.D."/>
            <person name="Cookson A.L."/>
            <person name="Attwood G.T."/>
        </authorList>
    </citation>
    <scope>NUCLEOTIDE SEQUENCE [LARGE SCALE GENOMIC DNA]</scope>
    <source>
        <strain evidence="2">ATCC 51982 / DSM 14932 / B316</strain>
        <plasmid evidence="2">Plasmid pCY360</plasmid>
    </source>
</reference>
<keyword evidence="1" id="KW-0614">Plasmid</keyword>
<dbReference type="RefSeq" id="WP_013282613.1">
    <property type="nucleotide sequence ID" value="NC_014389.1"/>
</dbReference>
<sequence length="99" mass="12093">MTLYEVLRPLLPDTLVMINNIDDHYKKNSPKKYQRLGNIQWDKIRNNLDKEVMFMRVDAENDGLYIQLHDRKELDRSLNNWDLIDKYFMRKKQYEEGSI</sequence>
<evidence type="ECO:0000313" key="2">
    <source>
        <dbReference type="Proteomes" id="UP000001299"/>
    </source>
</evidence>
<dbReference type="HOGENOM" id="CLU_2314997_0_0_9"/>